<dbReference type="SUPFAM" id="SSF52743">
    <property type="entry name" value="Subtilisin-like"/>
    <property type="match status" value="1"/>
</dbReference>
<dbReference type="Gene3D" id="3.40.50.200">
    <property type="entry name" value="Peptidase S8/S53 domain"/>
    <property type="match status" value="1"/>
</dbReference>
<protein>
    <submittedName>
        <fullName evidence="3">S8 family serine peptidase</fullName>
    </submittedName>
</protein>
<evidence type="ECO:0000313" key="4">
    <source>
        <dbReference type="Proteomes" id="UP000679691"/>
    </source>
</evidence>
<dbReference type="InterPro" id="IPR036852">
    <property type="entry name" value="Peptidase_S8/S53_dom_sf"/>
</dbReference>
<proteinExistence type="inferred from homology"/>
<evidence type="ECO:0000259" key="2">
    <source>
        <dbReference type="Pfam" id="PF00082"/>
    </source>
</evidence>
<evidence type="ECO:0000313" key="3">
    <source>
        <dbReference type="EMBL" id="MBP3942771.1"/>
    </source>
</evidence>
<evidence type="ECO:0000256" key="1">
    <source>
        <dbReference type="PROSITE-ProRule" id="PRU01240"/>
    </source>
</evidence>
<comment type="caution">
    <text evidence="1">Lacks conserved residue(s) required for the propagation of feature annotation.</text>
</comment>
<dbReference type="EMBL" id="JAGKSB010000004">
    <property type="protein sequence ID" value="MBP3942771.1"/>
    <property type="molecule type" value="Genomic_DNA"/>
</dbReference>
<dbReference type="AlphaFoldDB" id="A0A8T4HDF8"/>
<gene>
    <name evidence="3" type="ORF">J5U18_04200</name>
</gene>
<comment type="caution">
    <text evidence="3">The sequence shown here is derived from an EMBL/GenBank/DDBJ whole genome shotgun (WGS) entry which is preliminary data.</text>
</comment>
<dbReference type="Pfam" id="PF00082">
    <property type="entry name" value="Peptidase_S8"/>
    <property type="match status" value="1"/>
</dbReference>
<keyword evidence="4" id="KW-1185">Reference proteome</keyword>
<dbReference type="Proteomes" id="UP000679691">
    <property type="component" value="Unassembled WGS sequence"/>
</dbReference>
<feature type="domain" description="Peptidase S8/S53" evidence="2">
    <location>
        <begin position="196"/>
        <end position="466"/>
    </location>
</feature>
<dbReference type="PROSITE" id="PS51257">
    <property type="entry name" value="PROKAR_LIPOPROTEIN"/>
    <property type="match status" value="1"/>
</dbReference>
<dbReference type="GO" id="GO:0006508">
    <property type="term" value="P:proteolysis"/>
    <property type="evidence" value="ECO:0007669"/>
    <property type="project" value="InterPro"/>
</dbReference>
<dbReference type="PROSITE" id="PS51892">
    <property type="entry name" value="SUBTILASE"/>
    <property type="match status" value="1"/>
</dbReference>
<sequence>MPNTYKIFMLLWLLILTCGCRKTHEPLGSYRDQNPAEPKYRAVVLVQFKDKGASISQLAKPQEFLSEEAISRRRAQGISINNQDLPIDPQYIASCVKVTHGKVLHVSKWLNYLVLHLPEDSDTASLEELAFVQEVNKLGEFKNYRHPLFPEQNQENSELSDVNLDTLTFSRDNYKDTYNLFQRHNAGVFPEKKLFGKNKKIALIDLGFAFINDKPEIAHLIKDQKISGSYDFLMNSNNVNAGTSRGNYNLGIMAAINPGKYMGTAPAASYVLLIADAVGVQEPLFETAWVAALEYADSCGVDIVSSYSNFGAAFDNPIYQINSEHTDGRARCSQAADIAFEKGMLVIQSLNSGGGSSRKIVVPPADAKHILSVGNLRENGSAVWSSIDTHTADGRIKPELGSLVENVPVIYGWGGSWSNAHASAIIAGFTACLWEGLPHKTVQEIREILLKSSHNYEHPDTKLGYGITNFEKALLENL</sequence>
<name>A0A8T4HDF8_9SPHI</name>
<organism evidence="3 4">
    <name type="scientific">Rhinopithecimicrobium faecis</name>
    <dbReference type="NCBI Taxonomy" id="2820698"/>
    <lineage>
        <taxon>Bacteria</taxon>
        <taxon>Pseudomonadati</taxon>
        <taxon>Bacteroidota</taxon>
        <taxon>Sphingobacteriia</taxon>
        <taxon>Sphingobacteriales</taxon>
        <taxon>Sphingobacteriaceae</taxon>
        <taxon>Rhinopithecimicrobium</taxon>
    </lineage>
</organism>
<comment type="similarity">
    <text evidence="1">Belongs to the peptidase S8 family.</text>
</comment>
<dbReference type="GO" id="GO:0004252">
    <property type="term" value="F:serine-type endopeptidase activity"/>
    <property type="evidence" value="ECO:0007669"/>
    <property type="project" value="InterPro"/>
</dbReference>
<accession>A0A8T4HDF8</accession>
<dbReference type="RefSeq" id="WP_353546257.1">
    <property type="nucleotide sequence ID" value="NZ_JAGKSB010000004.1"/>
</dbReference>
<dbReference type="InterPro" id="IPR000209">
    <property type="entry name" value="Peptidase_S8/S53_dom"/>
</dbReference>
<reference evidence="3" key="1">
    <citation type="submission" date="2021-03" db="EMBL/GenBank/DDBJ databases">
        <authorList>
            <person name="Lu T."/>
            <person name="Wang Q."/>
            <person name="Han X."/>
        </authorList>
    </citation>
    <scope>NUCLEOTIDE SEQUENCE</scope>
    <source>
        <strain evidence="3">WQ 2009</strain>
    </source>
</reference>